<comment type="cofactor">
    <cofactor evidence="1">
        <name>Co(2+)</name>
        <dbReference type="ChEBI" id="CHEBI:48828"/>
    </cofactor>
</comment>
<evidence type="ECO:0000256" key="14">
    <source>
        <dbReference type="SAM" id="Coils"/>
    </source>
</evidence>
<keyword evidence="10 13" id="KW-0482">Metalloprotease</keyword>
<dbReference type="GO" id="GO:0030178">
    <property type="term" value="P:negative regulation of Wnt signaling pathway"/>
    <property type="evidence" value="ECO:0007669"/>
    <property type="project" value="UniProtKB-UniRule"/>
</dbReference>
<feature type="signal peptide" evidence="16">
    <location>
        <begin position="1"/>
        <end position="19"/>
    </location>
</feature>
<evidence type="ECO:0000256" key="13">
    <source>
        <dbReference type="RuleBase" id="RU369069"/>
    </source>
</evidence>
<evidence type="ECO:0000256" key="16">
    <source>
        <dbReference type="SAM" id="SignalP"/>
    </source>
</evidence>
<keyword evidence="4 13" id="KW-0645">Protease</keyword>
<keyword evidence="6 13" id="KW-0479">Metal-binding</keyword>
<feature type="chain" id="PRO_5017362270" description="Metalloprotease TIKI" evidence="16">
    <location>
        <begin position="20"/>
        <end position="520"/>
    </location>
</feature>
<accession>A0A3B5BGF8</accession>
<dbReference type="InterPro" id="IPR040230">
    <property type="entry name" value="TIKI1/2-like"/>
</dbReference>
<keyword evidence="13" id="KW-1003">Cell membrane</keyword>
<evidence type="ECO:0000256" key="1">
    <source>
        <dbReference type="ARBA" id="ARBA00001941"/>
    </source>
</evidence>
<evidence type="ECO:0000256" key="3">
    <source>
        <dbReference type="ARBA" id="ARBA00008261"/>
    </source>
</evidence>
<dbReference type="CDD" id="cd14789">
    <property type="entry name" value="Tiki"/>
    <property type="match status" value="1"/>
</dbReference>
<evidence type="ECO:0000256" key="11">
    <source>
        <dbReference type="ARBA" id="ARBA00023136"/>
    </source>
</evidence>
<dbReference type="AlphaFoldDB" id="A0A3B5BGF8"/>
<organism evidence="17">
    <name type="scientific">Stegastes partitus</name>
    <name type="common">bicolor damselfish</name>
    <dbReference type="NCBI Taxonomy" id="144197"/>
    <lineage>
        <taxon>Eukaryota</taxon>
        <taxon>Metazoa</taxon>
        <taxon>Chordata</taxon>
        <taxon>Craniata</taxon>
        <taxon>Vertebrata</taxon>
        <taxon>Euteleostomi</taxon>
        <taxon>Actinopterygii</taxon>
        <taxon>Neopterygii</taxon>
        <taxon>Teleostei</taxon>
        <taxon>Neoteleostei</taxon>
        <taxon>Acanthomorphata</taxon>
        <taxon>Ovalentaria</taxon>
        <taxon>Pomacentridae</taxon>
        <taxon>Stegastes</taxon>
    </lineage>
</organism>
<dbReference type="PANTHER" id="PTHR31120:SF7">
    <property type="entry name" value="METALLOPROTEASE TIKI1"/>
    <property type="match status" value="1"/>
</dbReference>
<dbReference type="GO" id="GO:0016055">
    <property type="term" value="P:Wnt signaling pathway"/>
    <property type="evidence" value="ECO:0007669"/>
    <property type="project" value="UniProtKB-KW"/>
</dbReference>
<reference evidence="17" key="1">
    <citation type="submission" date="2023-09" db="UniProtKB">
        <authorList>
            <consortium name="Ensembl"/>
        </authorList>
    </citation>
    <scope>IDENTIFICATION</scope>
</reference>
<dbReference type="InterPro" id="IPR002816">
    <property type="entry name" value="TraB/PrgY/GumN_fam"/>
</dbReference>
<feature type="region of interest" description="Disordered" evidence="15">
    <location>
        <begin position="351"/>
        <end position="372"/>
    </location>
</feature>
<evidence type="ECO:0000256" key="7">
    <source>
        <dbReference type="ARBA" id="ARBA00022729"/>
    </source>
</evidence>
<comment type="cofactor">
    <cofactor evidence="13">
        <name>Mn(2+)</name>
        <dbReference type="ChEBI" id="CHEBI:29035"/>
    </cofactor>
    <cofactor evidence="13">
        <name>Co(2+)</name>
        <dbReference type="ChEBI" id="CHEBI:48828"/>
    </cofactor>
    <text evidence="13">Divalent metal cations. Mn(2+) or Co(2+).</text>
</comment>
<evidence type="ECO:0000256" key="9">
    <source>
        <dbReference type="ARBA" id="ARBA00022989"/>
    </source>
</evidence>
<dbReference type="EC" id="3.4.-.-" evidence="13"/>
<keyword evidence="12" id="KW-0325">Glycoprotein</keyword>
<dbReference type="PANTHER" id="PTHR31120">
    <property type="entry name" value="METALLOPROTEASE TIKI"/>
    <property type="match status" value="1"/>
</dbReference>
<evidence type="ECO:0000256" key="10">
    <source>
        <dbReference type="ARBA" id="ARBA00023049"/>
    </source>
</evidence>
<evidence type="ECO:0000256" key="4">
    <source>
        <dbReference type="ARBA" id="ARBA00022670"/>
    </source>
</evidence>
<keyword evidence="9" id="KW-1133">Transmembrane helix</keyword>
<evidence type="ECO:0000256" key="5">
    <source>
        <dbReference type="ARBA" id="ARBA00022692"/>
    </source>
</evidence>
<dbReference type="Pfam" id="PF01963">
    <property type="entry name" value="TraB_PrgY_gumN"/>
    <property type="match status" value="1"/>
</dbReference>
<sequence length="520" mass="60652">MRGTLGAFIQSCLLLLVRADQWRLKDSASCELNRKQTDLNSFLWTIKRDPPSYFYGTIHVPYTRVWDFIPENSKQAFQESNIVYFELDLTDPYTISALTSCQLLPQGENLQDVLPRDIYRRLKRHLEYVKLMMPSWMTPDQRGKGLYADYLFNAIAGNWERKRPVWVMLMVNSLTEADIKTRGVPVLDLYLAQEAERMRKRTGAVEKVEEQCHPLNGLNFSQVIFALNQTLLQQESLRAGSLQVPYTTEDLIRHYNCGDLNSIIFNHDTSQVPNFNNVTLPPNEQVTAQEIDSYFRQELIYKRNERMGKRVKALLEEHPDKSFFFAFGAGHFLGNNTVIDVLRRQGYEVEHTPAGQPINRPASPESDHHLDESPLLEPFLHELPHKEEDQGRPLEDDDLLELLEKAERKMLKKKRRNKQKKQRHRHFNDLWVRIEERSEVRHEGRRKWKRVVVRAQRGETGNVQSVGSNRHFLVWCRRLQQSLYHSSQPAARVQTSRCEYPGCENSNLGIPPEHPALVSL</sequence>
<keyword evidence="5" id="KW-0812">Transmembrane</keyword>
<dbReference type="GeneTree" id="ENSGT00940000162805"/>
<keyword evidence="14" id="KW-0175">Coiled coil</keyword>
<keyword evidence="8 13" id="KW-0378">Hydrolase</keyword>
<protein>
    <recommendedName>
        <fullName evidence="13">Metalloprotease TIKI</fullName>
        <ecNumber evidence="13">3.4.-.-</ecNumber>
    </recommendedName>
    <alternativeName>
        <fullName evidence="13">TRAB domain-containing protein 2</fullName>
    </alternativeName>
</protein>
<evidence type="ECO:0000256" key="6">
    <source>
        <dbReference type="ARBA" id="ARBA00022723"/>
    </source>
</evidence>
<evidence type="ECO:0000256" key="15">
    <source>
        <dbReference type="SAM" id="MobiDB-lite"/>
    </source>
</evidence>
<comment type="similarity">
    <text evidence="3 13">Belongs to the TIKI family.</text>
</comment>
<proteinExistence type="inferred from homology"/>
<gene>
    <name evidence="17" type="primary">TRABD2A</name>
</gene>
<keyword evidence="13" id="KW-0879">Wnt signaling pathway</keyword>
<dbReference type="Ensembl" id="ENSSPAT00000025931.1">
    <property type="protein sequence ID" value="ENSSPAP00000025512.1"/>
    <property type="gene ID" value="ENSSPAG00000019267.1"/>
</dbReference>
<dbReference type="GO" id="GO:0004222">
    <property type="term" value="F:metalloendopeptidase activity"/>
    <property type="evidence" value="ECO:0007669"/>
    <property type="project" value="UniProtKB-UniRule"/>
</dbReference>
<name>A0A3B5BGF8_9TELE</name>
<feature type="coiled-coil region" evidence="14">
    <location>
        <begin position="396"/>
        <end position="423"/>
    </location>
</feature>
<evidence type="ECO:0000256" key="12">
    <source>
        <dbReference type="ARBA" id="ARBA00023180"/>
    </source>
</evidence>
<evidence type="ECO:0000256" key="2">
    <source>
        <dbReference type="ARBA" id="ARBA00004479"/>
    </source>
</evidence>
<dbReference type="GO" id="GO:0006508">
    <property type="term" value="P:proteolysis"/>
    <property type="evidence" value="ECO:0007669"/>
    <property type="project" value="UniProtKB-KW"/>
</dbReference>
<keyword evidence="11" id="KW-0472">Membrane</keyword>
<evidence type="ECO:0000256" key="8">
    <source>
        <dbReference type="ARBA" id="ARBA00022801"/>
    </source>
</evidence>
<dbReference type="GO" id="GO:0005886">
    <property type="term" value="C:plasma membrane"/>
    <property type="evidence" value="ECO:0007669"/>
    <property type="project" value="UniProtKB-SubCell"/>
</dbReference>
<keyword evidence="7 13" id="KW-0732">Signal</keyword>
<comment type="function">
    <text evidence="13">Metalloprotease that acts as a negative regulator of the Wnt signaling pathway by mediating the cleavage of the N-terminal residues of a subset of Wnt proteins. Following cleavage, Wnt proteins become oxidized and form large disulfide-bond oligomers, leading to their inactivation.</text>
</comment>
<evidence type="ECO:0000313" key="17">
    <source>
        <dbReference type="Ensembl" id="ENSSPAP00000025512.1"/>
    </source>
</evidence>
<dbReference type="GO" id="GO:0046872">
    <property type="term" value="F:metal ion binding"/>
    <property type="evidence" value="ECO:0007669"/>
    <property type="project" value="UniProtKB-UniRule"/>
</dbReference>
<comment type="subcellular location">
    <subcellularLocation>
        <location evidence="13">Cell membrane</location>
        <topology evidence="13">Single-pass type I membrane protein</topology>
    </subcellularLocation>
    <subcellularLocation>
        <location evidence="2">Membrane</location>
        <topology evidence="2">Single-pass type I membrane protein</topology>
    </subcellularLocation>
</comment>